<evidence type="ECO:0000313" key="1">
    <source>
        <dbReference type="EMBL" id="MCE5169781.1"/>
    </source>
</evidence>
<dbReference type="Proteomes" id="UP001199916">
    <property type="component" value="Unassembled WGS sequence"/>
</dbReference>
<comment type="caution">
    <text evidence="1">The sequence shown here is derived from an EMBL/GenBank/DDBJ whole genome shotgun (WGS) entry which is preliminary data.</text>
</comment>
<organism evidence="1 2">
    <name type="scientific">Paenibacillus profundus</name>
    <dbReference type="NCBI Taxonomy" id="1173085"/>
    <lineage>
        <taxon>Bacteria</taxon>
        <taxon>Bacillati</taxon>
        <taxon>Bacillota</taxon>
        <taxon>Bacilli</taxon>
        <taxon>Bacillales</taxon>
        <taxon>Paenibacillaceae</taxon>
        <taxon>Paenibacillus</taxon>
    </lineage>
</organism>
<dbReference type="EMBL" id="JAJNBZ010000006">
    <property type="protein sequence ID" value="MCE5169781.1"/>
    <property type="molecule type" value="Genomic_DNA"/>
</dbReference>
<accession>A0ABS8YCN2</accession>
<name>A0ABS8YCN2_9BACL</name>
<proteinExistence type="predicted"/>
<protein>
    <submittedName>
        <fullName evidence="1">Uncharacterized protein</fullName>
    </submittedName>
</protein>
<evidence type="ECO:0000313" key="2">
    <source>
        <dbReference type="Proteomes" id="UP001199916"/>
    </source>
</evidence>
<dbReference type="RefSeq" id="WP_233696677.1">
    <property type="nucleotide sequence ID" value="NZ_JAJNBZ010000006.1"/>
</dbReference>
<gene>
    <name evidence="1" type="ORF">LQV63_10695</name>
</gene>
<reference evidence="1 2" key="1">
    <citation type="submission" date="2021-11" db="EMBL/GenBank/DDBJ databases">
        <title>Draft genome sequence of Paenibacillus profundus YoMME, a new Gram-positive bacteria with exoelectrogenic properties.</title>
        <authorList>
            <person name="Hubenova Y."/>
            <person name="Hubenova E."/>
            <person name="Manasiev Y."/>
            <person name="Peykov S."/>
            <person name="Mitov M."/>
        </authorList>
    </citation>
    <scope>NUCLEOTIDE SEQUENCE [LARGE SCALE GENOMIC DNA]</scope>
    <source>
        <strain evidence="1 2">YoMME</strain>
    </source>
</reference>
<sequence length="113" mass="12940">MGVDAVSNYWMNSNETDGKVTCDAVSLEKIQWMKPFYIGAAGDHLYWDGLLLHAWKFGETCCSSAGVRDQIELTQMYEGGFARSFWIKFKLREKKSSGYCTFDMIMIIIIVMI</sequence>
<keyword evidence="2" id="KW-1185">Reference proteome</keyword>